<gene>
    <name evidence="1" type="ORF">HKW67_00585</name>
</gene>
<accession>A0A6M4IGY9</accession>
<dbReference type="PANTHER" id="PTHR30348">
    <property type="entry name" value="UNCHARACTERIZED PROTEIN YECE"/>
    <property type="match status" value="1"/>
</dbReference>
<protein>
    <submittedName>
        <fullName evidence="1">DUF72 domain-containing protein</fullName>
    </submittedName>
</protein>
<evidence type="ECO:0000313" key="2">
    <source>
        <dbReference type="Proteomes" id="UP000500938"/>
    </source>
</evidence>
<dbReference type="EMBL" id="CP053085">
    <property type="protein sequence ID" value="QJR34113.1"/>
    <property type="molecule type" value="Genomic_DNA"/>
</dbReference>
<dbReference type="RefSeq" id="WP_171223539.1">
    <property type="nucleotide sequence ID" value="NZ_CP053085.1"/>
</dbReference>
<dbReference type="Gene3D" id="3.20.20.410">
    <property type="entry name" value="Protein of unknown function UPF0759"/>
    <property type="match status" value="1"/>
</dbReference>
<organism evidence="1 2">
    <name type="scientific">Gemmatimonas groenlandica</name>
    <dbReference type="NCBI Taxonomy" id="2732249"/>
    <lineage>
        <taxon>Bacteria</taxon>
        <taxon>Pseudomonadati</taxon>
        <taxon>Gemmatimonadota</taxon>
        <taxon>Gemmatimonadia</taxon>
        <taxon>Gemmatimonadales</taxon>
        <taxon>Gemmatimonadaceae</taxon>
        <taxon>Gemmatimonas</taxon>
    </lineage>
</organism>
<dbReference type="PANTHER" id="PTHR30348:SF4">
    <property type="entry name" value="DUF72 DOMAIN-CONTAINING PROTEIN"/>
    <property type="match status" value="1"/>
</dbReference>
<name>A0A6M4IGY9_9BACT</name>
<dbReference type="Proteomes" id="UP000500938">
    <property type="component" value="Chromosome"/>
</dbReference>
<evidence type="ECO:0000313" key="1">
    <source>
        <dbReference type="EMBL" id="QJR34113.1"/>
    </source>
</evidence>
<sequence length="269" mass="30501">MSARLRLGTQGWNYPAWVGPFYPEGTRAVDFLRTFTRAFDAVEIDSTFYAIPPASTVRGWASRTPPEFTFTCKLPQEITHERRFVGAADVLQAFTDRMRELGPRLGPILIQCGPDFSPAEVDAFAAFLPLLPSDLRFAVEFRQAAWIRKRTLAMLERHGVALALSDGRWIPREWLLKLCEQPTADFAYLRWMGPDRSIVDYSRLQVDRGAELDAWSRMIPALQSQVREVYGFVNNHFAGHGPASVRMLQERLGLPTVDPRSIGDQPSLF</sequence>
<dbReference type="SUPFAM" id="SSF117396">
    <property type="entry name" value="TM1631-like"/>
    <property type="match status" value="1"/>
</dbReference>
<keyword evidence="2" id="KW-1185">Reference proteome</keyword>
<dbReference type="InterPro" id="IPR002763">
    <property type="entry name" value="DUF72"/>
</dbReference>
<dbReference type="Pfam" id="PF01904">
    <property type="entry name" value="DUF72"/>
    <property type="match status" value="1"/>
</dbReference>
<dbReference type="AlphaFoldDB" id="A0A6M4IGY9"/>
<dbReference type="KEGG" id="ggr:HKW67_00585"/>
<proteinExistence type="predicted"/>
<dbReference type="InterPro" id="IPR036520">
    <property type="entry name" value="UPF0759_sf"/>
</dbReference>
<reference evidence="1 2" key="1">
    <citation type="submission" date="2020-05" db="EMBL/GenBank/DDBJ databases">
        <title>Complete genome sequence of Gemmatimonas greenlandica TET16.</title>
        <authorList>
            <person name="Zeng Y."/>
        </authorList>
    </citation>
    <scope>NUCLEOTIDE SEQUENCE [LARGE SCALE GENOMIC DNA]</scope>
    <source>
        <strain evidence="1 2">TET16</strain>
    </source>
</reference>